<gene>
    <name evidence="3" type="ORF">DPMN_106729</name>
</gene>
<dbReference type="Gene3D" id="2.30.180.10">
    <property type="entry name" value="FAS1 domain"/>
    <property type="match status" value="2"/>
</dbReference>
<evidence type="ECO:0000313" key="4">
    <source>
        <dbReference type="Proteomes" id="UP000828390"/>
    </source>
</evidence>
<dbReference type="PROSITE" id="PS50213">
    <property type="entry name" value="FAS1"/>
    <property type="match status" value="2"/>
</dbReference>
<dbReference type="InterPro" id="IPR036378">
    <property type="entry name" value="FAS1_dom_sf"/>
</dbReference>
<dbReference type="InterPro" id="IPR000782">
    <property type="entry name" value="FAS1_domain"/>
</dbReference>
<dbReference type="InterPro" id="IPR050904">
    <property type="entry name" value="Adhesion/Biosynth-related"/>
</dbReference>
<feature type="domain" description="FAS1" evidence="2">
    <location>
        <begin position="20"/>
        <end position="152"/>
    </location>
</feature>
<dbReference type="PANTHER" id="PTHR10900">
    <property type="entry name" value="PERIOSTIN-RELATED"/>
    <property type="match status" value="1"/>
</dbReference>
<keyword evidence="4" id="KW-1185">Reference proteome</keyword>
<dbReference type="AlphaFoldDB" id="A0A9D4K5R6"/>
<accession>A0A9D4K5R6</accession>
<dbReference type="Pfam" id="PF02469">
    <property type="entry name" value="Fasciclin"/>
    <property type="match status" value="2"/>
</dbReference>
<feature type="chain" id="PRO_5038405416" description="FAS1 domain-containing protein" evidence="1">
    <location>
        <begin position="21"/>
        <end position="303"/>
    </location>
</feature>
<comment type="caution">
    <text evidence="3">The sequence shown here is derived from an EMBL/GenBank/DDBJ whole genome shotgun (WGS) entry which is preliminary data.</text>
</comment>
<protein>
    <recommendedName>
        <fullName evidence="2">FAS1 domain-containing protein</fullName>
    </recommendedName>
</protein>
<evidence type="ECO:0000256" key="1">
    <source>
        <dbReference type="SAM" id="SignalP"/>
    </source>
</evidence>
<feature type="domain" description="FAS1" evidence="2">
    <location>
        <begin position="157"/>
        <end position="293"/>
    </location>
</feature>
<feature type="signal peptide" evidence="1">
    <location>
        <begin position="1"/>
        <end position="20"/>
    </location>
</feature>
<dbReference type="SMART" id="SM00554">
    <property type="entry name" value="FAS1"/>
    <property type="match status" value="2"/>
</dbReference>
<dbReference type="EMBL" id="JAIWYP010000004">
    <property type="protein sequence ID" value="KAH3833419.1"/>
    <property type="molecule type" value="Genomic_DNA"/>
</dbReference>
<reference evidence="3" key="1">
    <citation type="journal article" date="2019" name="bioRxiv">
        <title>The Genome of the Zebra Mussel, Dreissena polymorpha: A Resource for Invasive Species Research.</title>
        <authorList>
            <person name="McCartney M.A."/>
            <person name="Auch B."/>
            <person name="Kono T."/>
            <person name="Mallez S."/>
            <person name="Zhang Y."/>
            <person name="Obille A."/>
            <person name="Becker A."/>
            <person name="Abrahante J.E."/>
            <person name="Garbe J."/>
            <person name="Badalamenti J.P."/>
            <person name="Herman A."/>
            <person name="Mangelson H."/>
            <person name="Liachko I."/>
            <person name="Sullivan S."/>
            <person name="Sone E.D."/>
            <person name="Koren S."/>
            <person name="Silverstein K.A.T."/>
            <person name="Beckman K.B."/>
            <person name="Gohl D.M."/>
        </authorList>
    </citation>
    <scope>NUCLEOTIDE SEQUENCE</scope>
    <source>
        <strain evidence="3">Duluth1</strain>
        <tissue evidence="3">Whole animal</tissue>
    </source>
</reference>
<dbReference type="FunFam" id="2.30.180.10:FF:000032">
    <property type="entry name" value="Fasciclin domain-containing protein, putative"/>
    <property type="match status" value="1"/>
</dbReference>
<reference evidence="3" key="2">
    <citation type="submission" date="2020-11" db="EMBL/GenBank/DDBJ databases">
        <authorList>
            <person name="McCartney M.A."/>
            <person name="Auch B."/>
            <person name="Kono T."/>
            <person name="Mallez S."/>
            <person name="Becker A."/>
            <person name="Gohl D.M."/>
            <person name="Silverstein K.A.T."/>
            <person name="Koren S."/>
            <person name="Bechman K.B."/>
            <person name="Herman A."/>
            <person name="Abrahante J.E."/>
            <person name="Garbe J."/>
        </authorList>
    </citation>
    <scope>NUCLEOTIDE SEQUENCE</scope>
    <source>
        <strain evidence="3">Duluth1</strain>
        <tissue evidence="3">Whole animal</tissue>
    </source>
</reference>
<dbReference type="SUPFAM" id="SSF82153">
    <property type="entry name" value="FAS1 domain"/>
    <property type="match status" value="2"/>
</dbReference>
<proteinExistence type="predicted"/>
<sequence length="303" mass="32459">MTRIFIFVVLTIFFARNAHAAVDLYSTLDTVNATIFKSLVDQAGLAGLLHGNTTFTVLVPSDASFAKIPASDFNAIKANPTQLISVIKYHVISGRHESHSFAFGRHLFLNSTNGHVIRVYRSSTGTHFNQANATKVDVTATNGIIHVINTVLDVPEGTVIDILGNPNYNASTFLALVKRAGLDRNYANPTGLNQYTVFAPSNAAMAAFPQATLNALGNDTTNLRLLVEYHVHSGTLHSDAIARRTSVTTTLPAHSIAISTTQAGDIVLNGIASILLDDIEAENGIVHVISHVLMPQILTPIVG</sequence>
<evidence type="ECO:0000259" key="2">
    <source>
        <dbReference type="PROSITE" id="PS50213"/>
    </source>
</evidence>
<name>A0A9D4K5R6_DREPO</name>
<dbReference type="Proteomes" id="UP000828390">
    <property type="component" value="Unassembled WGS sequence"/>
</dbReference>
<evidence type="ECO:0000313" key="3">
    <source>
        <dbReference type="EMBL" id="KAH3833419.1"/>
    </source>
</evidence>
<organism evidence="3 4">
    <name type="scientific">Dreissena polymorpha</name>
    <name type="common">Zebra mussel</name>
    <name type="synonym">Mytilus polymorpha</name>
    <dbReference type="NCBI Taxonomy" id="45954"/>
    <lineage>
        <taxon>Eukaryota</taxon>
        <taxon>Metazoa</taxon>
        <taxon>Spiralia</taxon>
        <taxon>Lophotrochozoa</taxon>
        <taxon>Mollusca</taxon>
        <taxon>Bivalvia</taxon>
        <taxon>Autobranchia</taxon>
        <taxon>Heteroconchia</taxon>
        <taxon>Euheterodonta</taxon>
        <taxon>Imparidentia</taxon>
        <taxon>Neoheterodontei</taxon>
        <taxon>Myida</taxon>
        <taxon>Dreissenoidea</taxon>
        <taxon>Dreissenidae</taxon>
        <taxon>Dreissena</taxon>
    </lineage>
</organism>
<dbReference type="OrthoDB" id="286301at2759"/>
<keyword evidence="1" id="KW-0732">Signal</keyword>
<dbReference type="PANTHER" id="PTHR10900:SF77">
    <property type="entry name" value="FI19380P1"/>
    <property type="match status" value="1"/>
</dbReference>